<evidence type="ECO:0000313" key="2">
    <source>
        <dbReference type="EMBL" id="MBC3909572.1"/>
    </source>
</evidence>
<keyword evidence="1" id="KW-1133">Transmembrane helix</keyword>
<name>A0ABR6ZED4_9BURK</name>
<comment type="caution">
    <text evidence="2">The sequence shown here is derived from an EMBL/GenBank/DDBJ whole genome shotgun (WGS) entry which is preliminary data.</text>
</comment>
<proteinExistence type="predicted"/>
<evidence type="ECO:0000256" key="1">
    <source>
        <dbReference type="SAM" id="Phobius"/>
    </source>
</evidence>
<accession>A0ABR6ZED4</accession>
<feature type="transmembrane region" description="Helical" evidence="1">
    <location>
        <begin position="38"/>
        <end position="60"/>
    </location>
</feature>
<reference evidence="2 3" key="1">
    <citation type="submission" date="2020-08" db="EMBL/GenBank/DDBJ databases">
        <title>Novel species isolated from subtropical streams in China.</title>
        <authorList>
            <person name="Lu H."/>
        </authorList>
    </citation>
    <scope>NUCLEOTIDE SEQUENCE [LARGE SCALE GENOMIC DNA]</scope>
    <source>
        <strain evidence="2 3">NL8W</strain>
    </source>
</reference>
<keyword evidence="3" id="KW-1185">Reference proteome</keyword>
<organism evidence="2 3">
    <name type="scientific">Undibacterium umbellatum</name>
    <dbReference type="NCBI Taxonomy" id="2762300"/>
    <lineage>
        <taxon>Bacteria</taxon>
        <taxon>Pseudomonadati</taxon>
        <taxon>Pseudomonadota</taxon>
        <taxon>Betaproteobacteria</taxon>
        <taxon>Burkholderiales</taxon>
        <taxon>Oxalobacteraceae</taxon>
        <taxon>Undibacterium</taxon>
    </lineage>
</organism>
<sequence>MKKLKIPIAALLLYMLATCCFVLPLIFTSLQFDGGAGYAITMYWAGGFISVLMGMLFHLWDRSRHAPGQKIFAAGVDKDVVPHRLGETEE</sequence>
<protein>
    <submittedName>
        <fullName evidence="2">Uncharacterized protein</fullName>
    </submittedName>
</protein>
<keyword evidence="1" id="KW-0812">Transmembrane</keyword>
<evidence type="ECO:0000313" key="3">
    <source>
        <dbReference type="Proteomes" id="UP000646911"/>
    </source>
</evidence>
<dbReference type="Proteomes" id="UP000646911">
    <property type="component" value="Unassembled WGS sequence"/>
</dbReference>
<dbReference type="EMBL" id="JACOFX010000011">
    <property type="protein sequence ID" value="MBC3909572.1"/>
    <property type="molecule type" value="Genomic_DNA"/>
</dbReference>
<dbReference type="RefSeq" id="WP_186955100.1">
    <property type="nucleotide sequence ID" value="NZ_JACOFX010000011.1"/>
</dbReference>
<keyword evidence="1" id="KW-0472">Membrane</keyword>
<feature type="transmembrane region" description="Helical" evidence="1">
    <location>
        <begin position="12"/>
        <end position="32"/>
    </location>
</feature>
<gene>
    <name evidence="2" type="ORF">H8L47_18575</name>
</gene>